<evidence type="ECO:0000259" key="14">
    <source>
        <dbReference type="PROSITE" id="PS50261"/>
    </source>
</evidence>
<feature type="transmembrane region" description="Helical" evidence="11">
    <location>
        <begin position="215"/>
        <end position="242"/>
    </location>
</feature>
<evidence type="ECO:0000313" key="16">
    <source>
        <dbReference type="RefSeq" id="XP_030630921.1"/>
    </source>
</evidence>
<dbReference type="PRINTS" id="PR00249">
    <property type="entry name" value="GPCRSECRETIN"/>
</dbReference>
<dbReference type="GO" id="GO:0017046">
    <property type="term" value="F:peptide hormone binding"/>
    <property type="evidence" value="ECO:0007669"/>
    <property type="project" value="TreeGrafter"/>
</dbReference>
<comment type="similarity">
    <text evidence="2">Belongs to the G-protein coupled receptor 2 family.</text>
</comment>
<dbReference type="PRINTS" id="PR01156">
    <property type="entry name" value="PACAPRECEPTR"/>
</dbReference>
<dbReference type="Proteomes" id="UP000504632">
    <property type="component" value="Chromosome 5"/>
</dbReference>
<dbReference type="GO" id="GO:0004999">
    <property type="term" value="F:vasoactive intestinal polypeptide receptor activity"/>
    <property type="evidence" value="ECO:0007669"/>
    <property type="project" value="InterPro"/>
</dbReference>
<keyword evidence="10" id="KW-0807">Transducer</keyword>
<dbReference type="InterPro" id="IPR017981">
    <property type="entry name" value="GPCR_2-like_7TM"/>
</dbReference>
<dbReference type="OrthoDB" id="5967113at2759"/>
<protein>
    <submittedName>
        <fullName evidence="16">Growth hormone releasing hormone receptor 2</fullName>
    </submittedName>
</protein>
<keyword evidence="7 11" id="KW-0472">Membrane</keyword>
<dbReference type="InParanoid" id="A0A6J2VI03"/>
<proteinExistence type="inferred from homology"/>
<dbReference type="GO" id="GO:0007188">
    <property type="term" value="P:adenylate cyclase-modulating G protein-coupled receptor signaling pathway"/>
    <property type="evidence" value="ECO:0007669"/>
    <property type="project" value="TreeGrafter"/>
</dbReference>
<dbReference type="PROSITE" id="PS00649">
    <property type="entry name" value="G_PROTEIN_RECEP_F2_1"/>
    <property type="match status" value="1"/>
</dbReference>
<keyword evidence="4 11" id="KW-0812">Transmembrane</keyword>
<dbReference type="SUPFAM" id="SSF111418">
    <property type="entry name" value="Hormone receptor domain"/>
    <property type="match status" value="1"/>
</dbReference>
<dbReference type="CTD" id="100002189"/>
<evidence type="ECO:0000256" key="5">
    <source>
        <dbReference type="ARBA" id="ARBA00022989"/>
    </source>
</evidence>
<reference evidence="16" key="1">
    <citation type="submission" date="2025-08" db="UniProtKB">
        <authorList>
            <consortium name="RefSeq"/>
        </authorList>
    </citation>
    <scope>IDENTIFICATION</scope>
</reference>
<dbReference type="PROSITE" id="PS00650">
    <property type="entry name" value="G_PROTEIN_RECEP_F2_2"/>
    <property type="match status" value="1"/>
</dbReference>
<keyword evidence="5 11" id="KW-1133">Transmembrane helix</keyword>
<evidence type="ECO:0000256" key="11">
    <source>
        <dbReference type="SAM" id="Phobius"/>
    </source>
</evidence>
<keyword evidence="3" id="KW-1003">Cell membrane</keyword>
<feature type="domain" description="G-protein coupled receptors family 2 profile 2" evidence="14">
    <location>
        <begin position="136"/>
        <end position="386"/>
    </location>
</feature>
<feature type="signal peptide" evidence="12">
    <location>
        <begin position="1"/>
        <end position="21"/>
    </location>
</feature>
<keyword evidence="9" id="KW-0325">Glycoprotein</keyword>
<comment type="subcellular location">
    <subcellularLocation>
        <location evidence="1">Cell membrane</location>
        <topology evidence="1">Multi-pass membrane protein</topology>
    </subcellularLocation>
</comment>
<feature type="domain" description="G-protein coupled receptors family 2 profile 1" evidence="13">
    <location>
        <begin position="38"/>
        <end position="121"/>
    </location>
</feature>
<feature type="transmembrane region" description="Helical" evidence="11">
    <location>
        <begin position="290"/>
        <end position="315"/>
    </location>
</feature>
<dbReference type="InterPro" id="IPR002285">
    <property type="entry name" value="GPCR_2_PACAP_1_rcpt"/>
</dbReference>
<evidence type="ECO:0000313" key="15">
    <source>
        <dbReference type="Proteomes" id="UP000504632"/>
    </source>
</evidence>
<feature type="transmembrane region" description="Helical" evidence="11">
    <location>
        <begin position="366"/>
        <end position="385"/>
    </location>
</feature>
<dbReference type="InterPro" id="IPR000832">
    <property type="entry name" value="GPCR_2_secretin-like"/>
</dbReference>
<dbReference type="Pfam" id="PF02793">
    <property type="entry name" value="HRM"/>
    <property type="match status" value="1"/>
</dbReference>
<evidence type="ECO:0000256" key="6">
    <source>
        <dbReference type="ARBA" id="ARBA00023040"/>
    </source>
</evidence>
<dbReference type="FunFam" id="1.20.1070.10:FF:000490">
    <property type="entry name" value="Growth hormone releasing hormone receptor 2"/>
    <property type="match status" value="1"/>
</dbReference>
<evidence type="ECO:0000256" key="3">
    <source>
        <dbReference type="ARBA" id="ARBA00022475"/>
    </source>
</evidence>
<dbReference type="SUPFAM" id="SSF81321">
    <property type="entry name" value="Family A G protein-coupled receptor-like"/>
    <property type="match status" value="1"/>
</dbReference>
<dbReference type="InterPro" id="IPR001879">
    <property type="entry name" value="GPCR_2_extracellular_dom"/>
</dbReference>
<evidence type="ECO:0000256" key="7">
    <source>
        <dbReference type="ARBA" id="ARBA00023136"/>
    </source>
</evidence>
<keyword evidence="15" id="KW-1185">Reference proteome</keyword>
<evidence type="ECO:0000256" key="10">
    <source>
        <dbReference type="ARBA" id="ARBA00023224"/>
    </source>
</evidence>
<dbReference type="PANTHER" id="PTHR45620">
    <property type="entry name" value="PDF RECEPTOR-LIKE PROTEIN-RELATED"/>
    <property type="match status" value="1"/>
</dbReference>
<evidence type="ECO:0000256" key="9">
    <source>
        <dbReference type="ARBA" id="ARBA00023180"/>
    </source>
</evidence>
<evidence type="ECO:0000256" key="12">
    <source>
        <dbReference type="SAM" id="SignalP"/>
    </source>
</evidence>
<dbReference type="RefSeq" id="XP_030630921.1">
    <property type="nucleotide sequence ID" value="XM_030775061.1"/>
</dbReference>
<name>A0A6J2VI03_CHACN</name>
<sequence length="421" mass="47811">MNMKGSVIFLTAAITLRMVRTTHPDCSIVLHLQERETECQLRMQTSSGQPLTTSNITDGCMVEWDGVSCWPVAVVGESVSVLCPQPLRKLNSTPVFITRNCTSQGWSRHSVPYYIACYKEDSDEETVDKQEYFASVKLMYTVGYGVSLGSLFIAVLIFCIFRKLLCTRTYIHLNLFSTFILRGIAVFVKDAVLFADETVDHCTVSTVGCKAAVTFFQYCVLANFFWLLVEGLYLQTLLVFTFARKKTFFWWYTLIGWGSPSLTIAIWTLLKSLYDNHGCWDDLDSGLWWIIKAPILLSVFVNFLVFVNISRIIVLKTKTPDSSGGERSVYSRLAKSTLLLIPLFGVHYVVFALLPEHVGLEARLYFELVLGSFQGCIVALLYCFLNNEVQNEIRKHMKRCMSQSDNNTFNLVTQDRAVDEL</sequence>
<feature type="transmembrane region" description="Helical" evidence="11">
    <location>
        <begin position="173"/>
        <end position="195"/>
    </location>
</feature>
<gene>
    <name evidence="16" type="primary">ghrhr2</name>
</gene>
<dbReference type="Gene3D" id="4.10.1240.10">
    <property type="entry name" value="GPCR, family 2, extracellular hormone receptor domain"/>
    <property type="match status" value="1"/>
</dbReference>
<feature type="transmembrane region" description="Helical" evidence="11">
    <location>
        <begin position="336"/>
        <end position="354"/>
    </location>
</feature>
<evidence type="ECO:0000259" key="13">
    <source>
        <dbReference type="PROSITE" id="PS50227"/>
    </source>
</evidence>
<dbReference type="GO" id="GO:0007166">
    <property type="term" value="P:cell surface receptor signaling pathway"/>
    <property type="evidence" value="ECO:0007669"/>
    <property type="project" value="InterPro"/>
</dbReference>
<dbReference type="AlphaFoldDB" id="A0A6J2VI03"/>
<feature type="transmembrane region" description="Helical" evidence="11">
    <location>
        <begin position="249"/>
        <end position="270"/>
    </location>
</feature>
<dbReference type="GO" id="GO:0005886">
    <property type="term" value="C:plasma membrane"/>
    <property type="evidence" value="ECO:0007669"/>
    <property type="project" value="UniProtKB-SubCell"/>
</dbReference>
<evidence type="ECO:0000256" key="8">
    <source>
        <dbReference type="ARBA" id="ARBA00023170"/>
    </source>
</evidence>
<accession>A0A6J2VI03</accession>
<dbReference type="PANTHER" id="PTHR45620:SF16">
    <property type="entry name" value="GROWTH HORMONE RELEASING HORMONE RECEPTOR 2 PRECURSOR"/>
    <property type="match status" value="1"/>
</dbReference>
<dbReference type="InterPro" id="IPR017983">
    <property type="entry name" value="GPCR_2_secretin-like_CS"/>
</dbReference>
<dbReference type="InterPro" id="IPR036445">
    <property type="entry name" value="GPCR_2_extracell_dom_sf"/>
</dbReference>
<organism evidence="15 16">
    <name type="scientific">Chanos chanos</name>
    <name type="common">Milkfish</name>
    <name type="synonym">Mugil chanos</name>
    <dbReference type="NCBI Taxonomy" id="29144"/>
    <lineage>
        <taxon>Eukaryota</taxon>
        <taxon>Metazoa</taxon>
        <taxon>Chordata</taxon>
        <taxon>Craniata</taxon>
        <taxon>Vertebrata</taxon>
        <taxon>Euteleostomi</taxon>
        <taxon>Actinopterygii</taxon>
        <taxon>Neopterygii</taxon>
        <taxon>Teleostei</taxon>
        <taxon>Ostariophysi</taxon>
        <taxon>Gonorynchiformes</taxon>
        <taxon>Chanidae</taxon>
        <taxon>Chanos</taxon>
    </lineage>
</organism>
<dbReference type="Pfam" id="PF00002">
    <property type="entry name" value="7tm_2"/>
    <property type="match status" value="1"/>
</dbReference>
<dbReference type="GO" id="GO:0008528">
    <property type="term" value="F:G protein-coupled peptide receptor activity"/>
    <property type="evidence" value="ECO:0007669"/>
    <property type="project" value="TreeGrafter"/>
</dbReference>
<dbReference type="CDD" id="cd15271">
    <property type="entry name" value="7tmB1_GHRHR2"/>
    <property type="match status" value="1"/>
</dbReference>
<keyword evidence="8 16" id="KW-0675">Receptor</keyword>
<feature type="transmembrane region" description="Helical" evidence="11">
    <location>
        <begin position="138"/>
        <end position="161"/>
    </location>
</feature>
<dbReference type="GeneID" id="115812576"/>
<feature type="chain" id="PRO_5026842707" evidence="12">
    <location>
        <begin position="22"/>
        <end position="421"/>
    </location>
</feature>
<keyword evidence="6" id="KW-0297">G-protein coupled receptor</keyword>
<evidence type="ECO:0000256" key="4">
    <source>
        <dbReference type="ARBA" id="ARBA00022692"/>
    </source>
</evidence>
<dbReference type="SMART" id="SM00008">
    <property type="entry name" value="HormR"/>
    <property type="match status" value="1"/>
</dbReference>
<dbReference type="InterPro" id="IPR050332">
    <property type="entry name" value="GPCR_2"/>
</dbReference>
<evidence type="ECO:0000256" key="2">
    <source>
        <dbReference type="ARBA" id="ARBA00005314"/>
    </source>
</evidence>
<dbReference type="Gene3D" id="1.20.1070.10">
    <property type="entry name" value="Rhodopsin 7-helix transmembrane proteins"/>
    <property type="match status" value="1"/>
</dbReference>
<dbReference type="PROSITE" id="PS50261">
    <property type="entry name" value="G_PROTEIN_RECEP_F2_4"/>
    <property type="match status" value="1"/>
</dbReference>
<dbReference type="PROSITE" id="PS50227">
    <property type="entry name" value="G_PROTEIN_RECEP_F2_3"/>
    <property type="match status" value="1"/>
</dbReference>
<keyword evidence="12" id="KW-0732">Signal</keyword>
<evidence type="ECO:0000256" key="1">
    <source>
        <dbReference type="ARBA" id="ARBA00004651"/>
    </source>
</evidence>